<dbReference type="Proteomes" id="UP001148203">
    <property type="component" value="Unassembled WGS sequence"/>
</dbReference>
<dbReference type="Pfam" id="PF01381">
    <property type="entry name" value="HTH_3"/>
    <property type="match status" value="1"/>
</dbReference>
<dbReference type="SUPFAM" id="SSF47413">
    <property type="entry name" value="lambda repressor-like DNA-binding domains"/>
    <property type="match status" value="1"/>
</dbReference>
<protein>
    <submittedName>
        <fullName evidence="2">Helix-turn-helix domain-containing protein</fullName>
    </submittedName>
</protein>
<evidence type="ECO:0000259" key="1">
    <source>
        <dbReference type="PROSITE" id="PS50943"/>
    </source>
</evidence>
<dbReference type="Gene3D" id="1.10.260.40">
    <property type="entry name" value="lambda repressor-like DNA-binding domains"/>
    <property type="match status" value="1"/>
</dbReference>
<evidence type="ECO:0000313" key="2">
    <source>
        <dbReference type="EMBL" id="MDD0991435.1"/>
    </source>
</evidence>
<dbReference type="CDD" id="cd00093">
    <property type="entry name" value="HTH_XRE"/>
    <property type="match status" value="1"/>
</dbReference>
<dbReference type="PROSITE" id="PS50943">
    <property type="entry name" value="HTH_CROC1"/>
    <property type="match status" value="1"/>
</dbReference>
<dbReference type="EMBL" id="JAMDGY010000029">
    <property type="protein sequence ID" value="MDD0991435.1"/>
    <property type="molecule type" value="Genomic_DNA"/>
</dbReference>
<dbReference type="InterPro" id="IPR001387">
    <property type="entry name" value="Cro/C1-type_HTH"/>
</dbReference>
<evidence type="ECO:0000313" key="3">
    <source>
        <dbReference type="Proteomes" id="UP001148203"/>
    </source>
</evidence>
<name>A0ABT5NTE1_9PSED</name>
<proteinExistence type="predicted"/>
<accession>A0ABT5NTE1</accession>
<comment type="caution">
    <text evidence="2">The sequence shown here is derived from an EMBL/GenBank/DDBJ whole genome shotgun (WGS) entry which is preliminary data.</text>
</comment>
<gene>
    <name evidence="2" type="ORF">M5G11_12890</name>
</gene>
<dbReference type="RefSeq" id="WP_273913362.1">
    <property type="nucleotide sequence ID" value="NZ_JAMDGX010000081.1"/>
</dbReference>
<reference evidence="2 3" key="1">
    <citation type="submission" date="2022-05" db="EMBL/GenBank/DDBJ databases">
        <title>Novel Pseudomonas spp. Isolated from a Rainbow Trout Aquaculture Facility.</title>
        <authorList>
            <person name="Testerman T."/>
            <person name="Graf J."/>
        </authorList>
    </citation>
    <scope>NUCLEOTIDE SEQUENCE [LARGE SCALE GENOMIC DNA]</scope>
    <source>
        <strain evidence="2 3">ID681</strain>
    </source>
</reference>
<keyword evidence="3" id="KW-1185">Reference proteome</keyword>
<sequence length="146" mass="16312">MLRQAFASALKFMRLRRQVFQSDFEGGVSQSHVSRLERSESSVTLQRLDEIAGLLKIHPLTLIALTYGASEKMPPAELLELVRTELEAVDALDQPLSIDDQAAPHPRVIEAGKLRDEVQRLKSLGHSKAETSRMLGISKSTVARHW</sequence>
<dbReference type="InterPro" id="IPR010982">
    <property type="entry name" value="Lambda_DNA-bd_dom_sf"/>
</dbReference>
<organism evidence="2 3">
    <name type="scientific">Pseudomonas fontis</name>
    <dbReference type="NCBI Taxonomy" id="2942633"/>
    <lineage>
        <taxon>Bacteria</taxon>
        <taxon>Pseudomonadati</taxon>
        <taxon>Pseudomonadota</taxon>
        <taxon>Gammaproteobacteria</taxon>
        <taxon>Pseudomonadales</taxon>
        <taxon>Pseudomonadaceae</taxon>
        <taxon>Pseudomonas</taxon>
    </lineage>
</organism>
<feature type="domain" description="HTH cro/C1-type" evidence="1">
    <location>
        <begin position="27"/>
        <end position="62"/>
    </location>
</feature>